<dbReference type="PANTHER" id="PTHR30055:SF232">
    <property type="entry name" value="TRANSCRIPTIONAL REGULATOR, TETR FAMILY"/>
    <property type="match status" value="1"/>
</dbReference>
<dbReference type="Proteomes" id="UP000182589">
    <property type="component" value="Unassembled WGS sequence"/>
</dbReference>
<dbReference type="AlphaFoldDB" id="A0A1H2TS83"/>
<protein>
    <submittedName>
        <fullName evidence="6">DNA-binding transcriptional regulator, AcrR family</fullName>
    </submittedName>
</protein>
<dbReference type="Pfam" id="PF00440">
    <property type="entry name" value="TetR_N"/>
    <property type="match status" value="1"/>
</dbReference>
<dbReference type="GO" id="GO:0003677">
    <property type="term" value="F:DNA binding"/>
    <property type="evidence" value="ECO:0007669"/>
    <property type="project" value="UniProtKB-UniRule"/>
</dbReference>
<evidence type="ECO:0000259" key="5">
    <source>
        <dbReference type="PROSITE" id="PS50977"/>
    </source>
</evidence>
<keyword evidence="3" id="KW-0804">Transcription</keyword>
<gene>
    <name evidence="6" type="ORF">SAMN04489725_106105</name>
</gene>
<evidence type="ECO:0000256" key="1">
    <source>
        <dbReference type="ARBA" id="ARBA00023015"/>
    </source>
</evidence>
<dbReference type="PANTHER" id="PTHR30055">
    <property type="entry name" value="HTH-TYPE TRANSCRIPTIONAL REGULATOR RUTR"/>
    <property type="match status" value="1"/>
</dbReference>
<evidence type="ECO:0000313" key="7">
    <source>
        <dbReference type="Proteomes" id="UP000182589"/>
    </source>
</evidence>
<evidence type="ECO:0000256" key="2">
    <source>
        <dbReference type="ARBA" id="ARBA00023125"/>
    </source>
</evidence>
<organism evidence="6 7">
    <name type="scientific">Alicyclobacillus hesperidum</name>
    <dbReference type="NCBI Taxonomy" id="89784"/>
    <lineage>
        <taxon>Bacteria</taxon>
        <taxon>Bacillati</taxon>
        <taxon>Bacillota</taxon>
        <taxon>Bacilli</taxon>
        <taxon>Bacillales</taxon>
        <taxon>Alicyclobacillaceae</taxon>
        <taxon>Alicyclobacillus</taxon>
    </lineage>
</organism>
<evidence type="ECO:0000256" key="4">
    <source>
        <dbReference type="PROSITE-ProRule" id="PRU00335"/>
    </source>
</evidence>
<dbReference type="FunFam" id="1.10.10.60:FF:000141">
    <property type="entry name" value="TetR family transcriptional regulator"/>
    <property type="match status" value="1"/>
</dbReference>
<dbReference type="GO" id="GO:0045892">
    <property type="term" value="P:negative regulation of DNA-templated transcription"/>
    <property type="evidence" value="ECO:0007669"/>
    <property type="project" value="UniProtKB-ARBA"/>
</dbReference>
<evidence type="ECO:0000256" key="3">
    <source>
        <dbReference type="ARBA" id="ARBA00023163"/>
    </source>
</evidence>
<dbReference type="PRINTS" id="PR00455">
    <property type="entry name" value="HTHTETR"/>
</dbReference>
<reference evidence="7" key="1">
    <citation type="submission" date="2016-10" db="EMBL/GenBank/DDBJ databases">
        <authorList>
            <person name="Varghese N."/>
        </authorList>
    </citation>
    <scope>NUCLEOTIDE SEQUENCE [LARGE SCALE GENOMIC DNA]</scope>
    <source>
        <strain evidence="7">DSM 12489</strain>
    </source>
</reference>
<evidence type="ECO:0000313" key="6">
    <source>
        <dbReference type="EMBL" id="SDW46712.1"/>
    </source>
</evidence>
<dbReference type="InterPro" id="IPR001647">
    <property type="entry name" value="HTH_TetR"/>
</dbReference>
<dbReference type="Gene3D" id="1.10.357.10">
    <property type="entry name" value="Tetracycline Repressor, domain 2"/>
    <property type="match status" value="1"/>
</dbReference>
<sequence>MMDLREKIATAAKQAFSEFGYKATTMDQVARLAGISKGAIYIHFPSKEALFGNMLQELITHLREAVEAELRPNADFFDNLERGLRRVVAFRQEHAVFAKLAQEVRQFGTEPARAGLRHVEHSIVDYLKGYLERGIAEGDVKPCDPELVAFVLMRTYTTLVNDWADTHEPLSNENLILLFHQLFADGLRNSSKVAKTE</sequence>
<dbReference type="InterPro" id="IPR041490">
    <property type="entry name" value="KstR2_TetR_C"/>
</dbReference>
<feature type="domain" description="HTH tetR-type" evidence="5">
    <location>
        <begin position="2"/>
        <end position="62"/>
    </location>
</feature>
<proteinExistence type="predicted"/>
<accession>A0A1H2TS83</accession>
<dbReference type="SUPFAM" id="SSF46689">
    <property type="entry name" value="Homeodomain-like"/>
    <property type="match status" value="1"/>
</dbReference>
<dbReference type="PROSITE" id="PS50977">
    <property type="entry name" value="HTH_TETR_2"/>
    <property type="match status" value="1"/>
</dbReference>
<dbReference type="Pfam" id="PF17932">
    <property type="entry name" value="TetR_C_24"/>
    <property type="match status" value="1"/>
</dbReference>
<dbReference type="STRING" id="89784.SAMN04489725_106105"/>
<dbReference type="EMBL" id="FNOJ01000006">
    <property type="protein sequence ID" value="SDW46712.1"/>
    <property type="molecule type" value="Genomic_DNA"/>
</dbReference>
<dbReference type="PROSITE" id="PS01081">
    <property type="entry name" value="HTH_TETR_1"/>
    <property type="match status" value="1"/>
</dbReference>
<dbReference type="Gene3D" id="1.10.10.60">
    <property type="entry name" value="Homeodomain-like"/>
    <property type="match status" value="1"/>
</dbReference>
<dbReference type="InterPro" id="IPR036271">
    <property type="entry name" value="Tet_transcr_reg_TetR-rel_C_sf"/>
</dbReference>
<name>A0A1H2TS83_9BACL</name>
<keyword evidence="1" id="KW-0805">Transcription regulation</keyword>
<dbReference type="InterPro" id="IPR009057">
    <property type="entry name" value="Homeodomain-like_sf"/>
</dbReference>
<keyword evidence="2 4" id="KW-0238">DNA-binding</keyword>
<feature type="DNA-binding region" description="H-T-H motif" evidence="4">
    <location>
        <begin position="25"/>
        <end position="44"/>
    </location>
</feature>
<keyword evidence="7" id="KW-1185">Reference proteome</keyword>
<dbReference type="InterPro" id="IPR023772">
    <property type="entry name" value="DNA-bd_HTH_TetR-type_CS"/>
</dbReference>
<dbReference type="SUPFAM" id="SSF48498">
    <property type="entry name" value="Tetracyclin repressor-like, C-terminal domain"/>
    <property type="match status" value="1"/>
</dbReference>
<dbReference type="InterPro" id="IPR050109">
    <property type="entry name" value="HTH-type_TetR-like_transc_reg"/>
</dbReference>